<dbReference type="Gene3D" id="2.60.40.3050">
    <property type="match status" value="2"/>
</dbReference>
<dbReference type="PANTHER" id="PTHR31137">
    <property type="entry name" value="PROTEIN PSIB-RELATED-RELATED"/>
    <property type="match status" value="1"/>
</dbReference>
<dbReference type="InterPro" id="IPR051154">
    <property type="entry name" value="Prespore-cell_inducing_factor"/>
</dbReference>
<name>A0A6N7XQX2_9ACTN</name>
<dbReference type="EMBL" id="VUNC01000009">
    <property type="protein sequence ID" value="MST73364.1"/>
    <property type="molecule type" value="Genomic_DNA"/>
</dbReference>
<dbReference type="GO" id="GO:0005975">
    <property type="term" value="P:carbohydrate metabolic process"/>
    <property type="evidence" value="ECO:0007669"/>
    <property type="project" value="UniProtKB-ARBA"/>
</dbReference>
<evidence type="ECO:0000313" key="4">
    <source>
        <dbReference type="Proteomes" id="UP000469325"/>
    </source>
</evidence>
<dbReference type="Gene3D" id="2.60.40.10">
    <property type="entry name" value="Immunoglobulins"/>
    <property type="match status" value="1"/>
</dbReference>
<dbReference type="InterPro" id="IPR013783">
    <property type="entry name" value="Ig-like_fold"/>
</dbReference>
<dbReference type="InterPro" id="IPR008454">
    <property type="entry name" value="Collagen-bd_Cna-like_B-typ_dom"/>
</dbReference>
<feature type="transmembrane region" description="Helical" evidence="1">
    <location>
        <begin position="24"/>
        <end position="47"/>
    </location>
</feature>
<evidence type="ECO:0000259" key="2">
    <source>
        <dbReference type="PROSITE" id="PS51820"/>
    </source>
</evidence>
<reference evidence="3 4" key="1">
    <citation type="submission" date="2019-08" db="EMBL/GenBank/DDBJ databases">
        <title>In-depth cultivation of the pig gut microbiome towards novel bacterial diversity and tailored functional studies.</title>
        <authorList>
            <person name="Wylensek D."/>
            <person name="Hitch T.C.A."/>
            <person name="Clavel T."/>
        </authorList>
    </citation>
    <scope>NUCLEOTIDE SEQUENCE [LARGE SCALE GENOMIC DNA]</scope>
    <source>
        <strain evidence="3 4">CA-Schmier-601-WT-1</strain>
    </source>
</reference>
<dbReference type="Pfam" id="PF17802">
    <property type="entry name" value="SpaA"/>
    <property type="match status" value="1"/>
</dbReference>
<keyword evidence="1" id="KW-0472">Membrane</keyword>
<feature type="domain" description="PA14" evidence="2">
    <location>
        <begin position="197"/>
        <end position="365"/>
    </location>
</feature>
<dbReference type="Pfam" id="PF05738">
    <property type="entry name" value="Cna_B"/>
    <property type="match status" value="1"/>
</dbReference>
<organism evidence="3 4">
    <name type="scientific">Olsenella porci</name>
    <dbReference type="NCBI Taxonomy" id="2652279"/>
    <lineage>
        <taxon>Bacteria</taxon>
        <taxon>Bacillati</taxon>
        <taxon>Actinomycetota</taxon>
        <taxon>Coriobacteriia</taxon>
        <taxon>Coriobacteriales</taxon>
        <taxon>Atopobiaceae</taxon>
        <taxon>Olsenella</taxon>
    </lineage>
</organism>
<dbReference type="InterPro" id="IPR037524">
    <property type="entry name" value="PA14/GLEYA"/>
</dbReference>
<evidence type="ECO:0000256" key="1">
    <source>
        <dbReference type="SAM" id="Phobius"/>
    </source>
</evidence>
<dbReference type="Proteomes" id="UP000469325">
    <property type="component" value="Unassembled WGS sequence"/>
</dbReference>
<accession>A0A6N7XQX2</accession>
<protein>
    <submittedName>
        <fullName evidence="3">Cna B-type domain-containing protein</fullName>
    </submittedName>
</protein>
<dbReference type="PROSITE" id="PS51820">
    <property type="entry name" value="PA14"/>
    <property type="match status" value="1"/>
</dbReference>
<dbReference type="SUPFAM" id="SSF49478">
    <property type="entry name" value="Cna protein B-type domain"/>
    <property type="match status" value="1"/>
</dbReference>
<dbReference type="InterPro" id="IPR041033">
    <property type="entry name" value="SpaA_PFL_dom_1"/>
</dbReference>
<dbReference type="InterPro" id="IPR038174">
    <property type="entry name" value="Strep_pil_link_sf"/>
</dbReference>
<dbReference type="Gene3D" id="2.60.40.1140">
    <property type="entry name" value="Collagen-binding surface protein Cna, B-type domain"/>
    <property type="match status" value="1"/>
</dbReference>
<keyword evidence="1" id="KW-1133">Transmembrane helix</keyword>
<comment type="caution">
    <text evidence="3">The sequence shown here is derived from an EMBL/GenBank/DDBJ whole genome shotgun (WGS) entry which is preliminary data.</text>
</comment>
<dbReference type="Pfam" id="PF12892">
    <property type="entry name" value="FctA"/>
    <property type="match status" value="1"/>
</dbReference>
<feature type="transmembrane region" description="Helical" evidence="1">
    <location>
        <begin position="1223"/>
        <end position="1245"/>
    </location>
</feature>
<dbReference type="CDD" id="cd00222">
    <property type="entry name" value="CollagenBindB"/>
    <property type="match status" value="1"/>
</dbReference>
<dbReference type="InterPro" id="IPR022464">
    <property type="entry name" value="Strep_pil_isopept_link"/>
</dbReference>
<evidence type="ECO:0000313" key="3">
    <source>
        <dbReference type="EMBL" id="MST73364.1"/>
    </source>
</evidence>
<keyword evidence="4" id="KW-1185">Reference proteome</keyword>
<proteinExistence type="predicted"/>
<dbReference type="AlphaFoldDB" id="A0A6N7XQX2"/>
<keyword evidence="1" id="KW-0812">Transmembrane</keyword>
<dbReference type="GO" id="GO:0005576">
    <property type="term" value="C:extracellular region"/>
    <property type="evidence" value="ECO:0007669"/>
    <property type="project" value="TreeGrafter"/>
</dbReference>
<gene>
    <name evidence="3" type="ORF">FYJ68_09665</name>
</gene>
<sequence length="1253" mass="131756">MRCSDLAEGSATGTRLGASRMTGILLWGGGLLVALLVAFATPATAIAKTLQTVSNPLGATMNVFDYWIDSQDEDDSLWQNKNGVGPLDRGINANHNLKFHQLNNQVTGDLNKYLGGNIVTQGIVQKTLGEDGYPVLSSENGGESLAYLFDPTKTQNGKASYTGATHLFQQDSDGYYYYNSADDWAMFDKNSKSFIVSTLPGYASHDINGKDEATYYGFFPFDPTIAPQYHSTHRGNYHDHYFGVTMTTPFTQPYGGMVEKADGSLEPMTFEFSGDDDVWVYIDGVLVGDLGGIHGASSLDINYSTGAVKISDVRQKGETKGETATYTLRGLYQAAGREGSVSWNGNTFADYTSHTMSFFYMERGNQLSNMKIKYNLVGGDSISAQKTLTSGGKQVNLRQGQFQFELRGYYDGDTAPAMPIGIPKDRIASDETGKDYTSATVGCAADGSVNFGSMQLGAQNASKTYYYSVREVVPGGAKDNGDSTYTKDGVVYDGHVHYLKAAVVQGKDGSYSIQNTWYSDSKFSKQEGSGDDYRPKFSNSYQSGNSIDLKAKKSLVGGDLQKGQFAFVLRDANGSQVGTATNGADGIAHFTVPGFLPSDFNYQDGTINRDYTISEQVPTGATDNGDGTCTKDGIVYSAEQVKVRVSGTYNSKASGDPIAITTSYGEGTLSATYENGGIVARVNGIAGAATISAETDGAPMPQCASAQIGSDGTADFGKVDFSKVNSGTYKYLVSAGSHVAELEVTRGSHDTSITPAFSQDNGAPSGTLSATVKGLGGTATVTASDGAPSPQNATAQVGDDGSVSFGKVDLSSAQAGTYTYTVTVGGKSAKVSVTVSKETKTETGVSGSYKLTFAGNNRYFLHVSANVGAAYNGKTLALSPSDNVGWQRATAKVTKGVADFGSVEWWDDGSDSHDFTIRTPESWNYTVLSAFTVTEPNHGSGTSGTFGSGTTTVTNLSAKAAPYSQTSSDVTSASHEINAAADIPTITNRTVVEVRATKVWNDGGADPAGHPAVTLHLMQKVGNANPTMVAGQDRTINAGATGNDLTVVWKNLPKRDSKGNEITYSVEEEPLSGYSSKIEGSMADGFTVTNTSSFGFSLLKKGVSADGKTDEGPLSGAAFTIQTDGGYVKDDGSITPGVVELTTKGDGTVVVPNTLRPGTYTITETKAPEGYQLPKGTITLVIKVDGTADFTSLSGAKTKIKKNDQGRFAITVTDVKAVGSLPLFGGMGVGPLFLIGVAAVAAAVVKAGLSRRS</sequence>